<comment type="similarity">
    <text evidence="3">Belongs to the MoxR family.</text>
</comment>
<dbReference type="PANTHER" id="PTHR42759:SF5">
    <property type="entry name" value="METHANOL DEHYDROGENASE REGULATOR"/>
    <property type="match status" value="1"/>
</dbReference>
<dbReference type="PANTHER" id="PTHR42759">
    <property type="entry name" value="MOXR FAMILY PROTEIN"/>
    <property type="match status" value="1"/>
</dbReference>
<sequence>MLVQMEALQLDCGYDREEITVTDQLRHKVENALSTLGQVLLGKDEQLRLALTCLLAEGHLLIEDLPGMGKTTLAHALARVLGLDDKRIQFTSDMLPADILGVSVFEPGKGSFRFHPGPVFTQLLLADEINRSTPKTQSALLEAMEEGQVSIEGERYPLPEPFFVIATQNPSTQYGTFPLPESQLDRFLMRIALGYPAPDVERRLLTGGDTRQHLGGLSQCLTPTELSLAQAACRDVHASSSLIDYVQRLLQYTRDAPGFSYGVSPRGGLALLRCARCWAWLDGRDHLVPEDVQAVLEAVVGHRVRAAEDVAGHESRRLVSELMAEVDVLG</sequence>
<organism evidence="6 7">
    <name type="scientific">Marinobacterium iners DSM 11526</name>
    <dbReference type="NCBI Taxonomy" id="1122198"/>
    <lineage>
        <taxon>Bacteria</taxon>
        <taxon>Pseudomonadati</taxon>
        <taxon>Pseudomonadota</taxon>
        <taxon>Gammaproteobacteria</taxon>
        <taxon>Oceanospirillales</taxon>
        <taxon>Oceanospirillaceae</taxon>
        <taxon>Marinobacterium</taxon>
    </lineage>
</organism>
<evidence type="ECO:0000256" key="3">
    <source>
        <dbReference type="ARBA" id="ARBA00061607"/>
    </source>
</evidence>
<feature type="domain" description="ATPase AAA-3" evidence="4">
    <location>
        <begin position="59"/>
        <end position="189"/>
    </location>
</feature>
<dbReference type="AlphaFoldDB" id="A0A1H4A7U6"/>
<evidence type="ECO:0000313" key="6">
    <source>
        <dbReference type="EMBL" id="SEA32055.1"/>
    </source>
</evidence>
<dbReference type="Pfam" id="PF07726">
    <property type="entry name" value="AAA_3"/>
    <property type="match status" value="1"/>
</dbReference>
<evidence type="ECO:0000259" key="4">
    <source>
        <dbReference type="Pfam" id="PF07726"/>
    </source>
</evidence>
<dbReference type="Gene3D" id="3.40.50.300">
    <property type="entry name" value="P-loop containing nucleotide triphosphate hydrolases"/>
    <property type="match status" value="1"/>
</dbReference>
<evidence type="ECO:0000259" key="5">
    <source>
        <dbReference type="Pfam" id="PF17863"/>
    </source>
</evidence>
<keyword evidence="7" id="KW-1185">Reference proteome</keyword>
<gene>
    <name evidence="6" type="ORF">SAMN02745729_102305</name>
</gene>
<evidence type="ECO:0000256" key="2">
    <source>
        <dbReference type="ARBA" id="ARBA00022840"/>
    </source>
</evidence>
<dbReference type="STRING" id="1122198.SAMN02745729_102305"/>
<dbReference type="InterPro" id="IPR027417">
    <property type="entry name" value="P-loop_NTPase"/>
</dbReference>
<feature type="domain" description="ChlI/MoxR AAA lid" evidence="5">
    <location>
        <begin position="252"/>
        <end position="315"/>
    </location>
</feature>
<dbReference type="Proteomes" id="UP000242469">
    <property type="component" value="Unassembled WGS sequence"/>
</dbReference>
<dbReference type="SUPFAM" id="SSF52540">
    <property type="entry name" value="P-loop containing nucleoside triphosphate hydrolases"/>
    <property type="match status" value="1"/>
</dbReference>
<evidence type="ECO:0000313" key="7">
    <source>
        <dbReference type="Proteomes" id="UP000242469"/>
    </source>
</evidence>
<dbReference type="EMBL" id="FNRJ01000002">
    <property type="protein sequence ID" value="SEA32055.1"/>
    <property type="molecule type" value="Genomic_DNA"/>
</dbReference>
<name>A0A1H4A7U6_9GAMM</name>
<dbReference type="GO" id="GO:0016887">
    <property type="term" value="F:ATP hydrolysis activity"/>
    <property type="evidence" value="ECO:0007669"/>
    <property type="project" value="InterPro"/>
</dbReference>
<dbReference type="InterPro" id="IPR011703">
    <property type="entry name" value="ATPase_AAA-3"/>
</dbReference>
<dbReference type="FunFam" id="3.40.50.300:FF:000640">
    <property type="entry name" value="MoxR family ATPase"/>
    <property type="match status" value="1"/>
</dbReference>
<dbReference type="Gene3D" id="1.10.8.80">
    <property type="entry name" value="Magnesium chelatase subunit I, C-Terminal domain"/>
    <property type="match status" value="1"/>
</dbReference>
<keyword evidence="1" id="KW-0547">Nucleotide-binding</keyword>
<dbReference type="InterPro" id="IPR050764">
    <property type="entry name" value="CbbQ/NirQ/NorQ/GpvN"/>
</dbReference>
<dbReference type="PIRSF" id="PIRSF002849">
    <property type="entry name" value="AAA_ATPase_chaperone_MoxR_prd"/>
    <property type="match status" value="1"/>
</dbReference>
<accession>A0A1H4A7U6</accession>
<dbReference type="CDD" id="cd00009">
    <property type="entry name" value="AAA"/>
    <property type="match status" value="1"/>
</dbReference>
<reference evidence="7" key="1">
    <citation type="submission" date="2016-10" db="EMBL/GenBank/DDBJ databases">
        <authorList>
            <person name="Varghese N."/>
            <person name="Submissions S."/>
        </authorList>
    </citation>
    <scope>NUCLEOTIDE SEQUENCE [LARGE SCALE GENOMIC DNA]</scope>
    <source>
        <strain evidence="7">DSM 11526</strain>
    </source>
</reference>
<dbReference type="GO" id="GO:0005524">
    <property type="term" value="F:ATP binding"/>
    <property type="evidence" value="ECO:0007669"/>
    <property type="project" value="UniProtKB-KW"/>
</dbReference>
<keyword evidence="2" id="KW-0067">ATP-binding</keyword>
<dbReference type="Pfam" id="PF17863">
    <property type="entry name" value="AAA_lid_2"/>
    <property type="match status" value="1"/>
</dbReference>
<protein>
    <submittedName>
        <fullName evidence="6">MoxR-like ATPase</fullName>
    </submittedName>
</protein>
<dbReference type="InterPro" id="IPR041628">
    <property type="entry name" value="ChlI/MoxR_AAA_lid"/>
</dbReference>
<evidence type="ECO:0000256" key="1">
    <source>
        <dbReference type="ARBA" id="ARBA00022741"/>
    </source>
</evidence>
<proteinExistence type="inferred from homology"/>